<accession>A0A4W3JMS8</accession>
<feature type="region of interest" description="Disordered" evidence="2">
    <location>
        <begin position="213"/>
        <end position="232"/>
    </location>
</feature>
<feature type="region of interest" description="Disordered" evidence="2">
    <location>
        <begin position="339"/>
        <end position="358"/>
    </location>
</feature>
<feature type="region of interest" description="Disordered" evidence="2">
    <location>
        <begin position="648"/>
        <end position="678"/>
    </location>
</feature>
<dbReference type="InterPro" id="IPR003598">
    <property type="entry name" value="Ig_sub2"/>
</dbReference>
<keyword evidence="6" id="KW-1185">Reference proteome</keyword>
<dbReference type="GO" id="GO:0070593">
    <property type="term" value="P:dendrite self-avoidance"/>
    <property type="evidence" value="ECO:0007669"/>
    <property type="project" value="TreeGrafter"/>
</dbReference>
<dbReference type="GO" id="GO:0005886">
    <property type="term" value="C:plasma membrane"/>
    <property type="evidence" value="ECO:0007669"/>
    <property type="project" value="TreeGrafter"/>
</dbReference>
<organism evidence="5 6">
    <name type="scientific">Callorhinchus milii</name>
    <name type="common">Ghost shark</name>
    <dbReference type="NCBI Taxonomy" id="7868"/>
    <lineage>
        <taxon>Eukaryota</taxon>
        <taxon>Metazoa</taxon>
        <taxon>Chordata</taxon>
        <taxon>Craniata</taxon>
        <taxon>Vertebrata</taxon>
        <taxon>Chondrichthyes</taxon>
        <taxon>Holocephali</taxon>
        <taxon>Chimaeriformes</taxon>
        <taxon>Callorhinchidae</taxon>
        <taxon>Callorhinchus</taxon>
    </lineage>
</organism>
<keyword evidence="3" id="KW-0472">Membrane</keyword>
<dbReference type="InParanoid" id="A0A4W3JMS8"/>
<feature type="domain" description="Ig-like" evidence="4">
    <location>
        <begin position="46"/>
        <end position="130"/>
    </location>
</feature>
<dbReference type="GeneTree" id="ENSGT00940000168178"/>
<reference evidence="6" key="1">
    <citation type="journal article" date="2006" name="Science">
        <title>Ancient noncoding elements conserved in the human genome.</title>
        <authorList>
            <person name="Venkatesh B."/>
            <person name="Kirkness E.F."/>
            <person name="Loh Y.H."/>
            <person name="Halpern A.L."/>
            <person name="Lee A.P."/>
            <person name="Johnson J."/>
            <person name="Dandona N."/>
            <person name="Viswanathan L.D."/>
            <person name="Tay A."/>
            <person name="Venter J.C."/>
            <person name="Strausberg R.L."/>
            <person name="Brenner S."/>
        </authorList>
    </citation>
    <scope>NUCLEOTIDE SEQUENCE [LARGE SCALE GENOMIC DNA]</scope>
</reference>
<evidence type="ECO:0000256" key="2">
    <source>
        <dbReference type="SAM" id="MobiDB-lite"/>
    </source>
</evidence>
<reference evidence="6" key="2">
    <citation type="journal article" date="2007" name="PLoS Biol.">
        <title>Survey sequencing and comparative analysis of the elephant shark (Callorhinchus milii) genome.</title>
        <authorList>
            <person name="Venkatesh B."/>
            <person name="Kirkness E.F."/>
            <person name="Loh Y.H."/>
            <person name="Halpern A.L."/>
            <person name="Lee A.P."/>
            <person name="Johnson J."/>
            <person name="Dandona N."/>
            <person name="Viswanathan L.D."/>
            <person name="Tay A."/>
            <person name="Venter J.C."/>
            <person name="Strausberg R.L."/>
            <person name="Brenner S."/>
        </authorList>
    </citation>
    <scope>NUCLEOTIDE SEQUENCE [LARGE SCALE GENOMIC DNA]</scope>
</reference>
<reference evidence="5" key="5">
    <citation type="submission" date="2025-09" db="UniProtKB">
        <authorList>
            <consortium name="Ensembl"/>
        </authorList>
    </citation>
    <scope>IDENTIFICATION</scope>
</reference>
<dbReference type="PANTHER" id="PTHR10075:SF100">
    <property type="entry name" value="FASCICLIN-2"/>
    <property type="match status" value="1"/>
</dbReference>
<dbReference type="InterPro" id="IPR013783">
    <property type="entry name" value="Ig-like_fold"/>
</dbReference>
<dbReference type="InterPro" id="IPR003599">
    <property type="entry name" value="Ig_sub"/>
</dbReference>
<feature type="compositionally biased region" description="Basic and acidic residues" evidence="2">
    <location>
        <begin position="523"/>
        <end position="553"/>
    </location>
</feature>
<feature type="compositionally biased region" description="Polar residues" evidence="2">
    <location>
        <begin position="596"/>
        <end position="618"/>
    </location>
</feature>
<feature type="region of interest" description="Disordered" evidence="2">
    <location>
        <begin position="501"/>
        <end position="566"/>
    </location>
</feature>
<proteinExistence type="predicted"/>
<dbReference type="GO" id="GO:0098632">
    <property type="term" value="F:cell-cell adhesion mediator activity"/>
    <property type="evidence" value="ECO:0007669"/>
    <property type="project" value="TreeGrafter"/>
</dbReference>
<sequence length="774" mass="83374">MRFSAGRTTLFISAVDFNDEGSYHCLVSNSLGKDERTSRLRVHVPPRVSFLNTSTKVLPGSEITLYCGVNGIPEPRVTWWINGRLAMGNGHQRILTDGAILTIKKMRSSDEGVYECVAMNAAGSDHRNITIYIQDPQTNSQTDRHLTTIPHHPATISPTDKDHTTSSYPDVLTSFTFHSGSGGPGTDQQSLGIFAPSPLVSSTTVPMDQEMGTTTLDPKHQTAFTSHSGPIELDRRDNPQLWWTVSAPSLKTRRLISVTSATEEPIGSRPSAPPVLEAKVWGSPSPGVSVDKEFPFLVSARVKNITSPPTSTMKPLLPAAMTTVGTFPTPEKPLTVDSQSMATPLSGESSTPVDPSPNMTRLQLLSKRGTQCSNISCLLKLPALPPKQATKQVLTQERVKLFASNTTAKSLTHLNHSGSSISIISLLPEATIWNSNFTPSQTLQKSDGSRGNVLSKVTAKGKKPSPSFVLEKHDIPIVVGVTLSLAMIFITMGVYSLRQKTTENGETERRLNRGPRSSNQQCRRFEMRTYDNRAFENEKPSDGADQGQEERQKLPPGAVPRHPSPNTITVTAEFALDSQSHGVFSISGEGRETSQKELTSTSQQDSEPVESSKSQSLPSPAEDKTGNTEARSLCSLLGGNAPASALPEIKPSLKEQEAEASLRLNSAPCLGEEPLRGDARPLLEESLWKGNEKRGASRFDPRSDVRECDAFAQSQLSPARGIVSRSLSECGGKGSEVMSVAVDVPASSPIPAAVSLPALVPNPTLVLLPSASNQ</sequence>
<dbReference type="GO" id="GO:0007411">
    <property type="term" value="P:axon guidance"/>
    <property type="evidence" value="ECO:0007669"/>
    <property type="project" value="TreeGrafter"/>
</dbReference>
<evidence type="ECO:0000313" key="5">
    <source>
        <dbReference type="Ensembl" id="ENSCMIP00000033385.1"/>
    </source>
</evidence>
<dbReference type="InterPro" id="IPR036179">
    <property type="entry name" value="Ig-like_dom_sf"/>
</dbReference>
<dbReference type="Gene3D" id="2.60.40.10">
    <property type="entry name" value="Immunoglobulins"/>
    <property type="match status" value="2"/>
</dbReference>
<evidence type="ECO:0000256" key="1">
    <source>
        <dbReference type="ARBA" id="ARBA00023319"/>
    </source>
</evidence>
<name>A0A4W3JMS8_CALMI</name>
<dbReference type="SMART" id="SM00408">
    <property type="entry name" value="IGc2"/>
    <property type="match status" value="1"/>
</dbReference>
<dbReference type="PANTHER" id="PTHR10075">
    <property type="entry name" value="BASIGIN RELATED"/>
    <property type="match status" value="1"/>
</dbReference>
<dbReference type="Ensembl" id="ENSCMIT00000033891.1">
    <property type="protein sequence ID" value="ENSCMIP00000033385.1"/>
    <property type="gene ID" value="ENSCMIG00000014246.1"/>
</dbReference>
<dbReference type="Pfam" id="PF07679">
    <property type="entry name" value="I-set"/>
    <property type="match status" value="1"/>
</dbReference>
<reference evidence="5" key="4">
    <citation type="submission" date="2025-08" db="UniProtKB">
        <authorList>
            <consortium name="Ensembl"/>
        </authorList>
    </citation>
    <scope>IDENTIFICATION</scope>
</reference>
<dbReference type="Pfam" id="PF13927">
    <property type="entry name" value="Ig_3"/>
    <property type="match status" value="1"/>
</dbReference>
<feature type="transmembrane region" description="Helical" evidence="3">
    <location>
        <begin position="475"/>
        <end position="495"/>
    </location>
</feature>
<dbReference type="InterPro" id="IPR013098">
    <property type="entry name" value="Ig_I-set"/>
</dbReference>
<dbReference type="GO" id="GO:0030424">
    <property type="term" value="C:axon"/>
    <property type="evidence" value="ECO:0007669"/>
    <property type="project" value="TreeGrafter"/>
</dbReference>
<dbReference type="FunFam" id="2.60.40.10:FF:000130">
    <property type="entry name" value="Hemicentin 1"/>
    <property type="match status" value="1"/>
</dbReference>
<keyword evidence="3" id="KW-1133">Transmembrane helix</keyword>
<dbReference type="InterPro" id="IPR007110">
    <property type="entry name" value="Ig-like_dom"/>
</dbReference>
<keyword evidence="1" id="KW-0393">Immunoglobulin domain</keyword>
<reference evidence="6" key="3">
    <citation type="journal article" date="2014" name="Nature">
        <title>Elephant shark genome provides unique insights into gnathostome evolution.</title>
        <authorList>
            <consortium name="International Elephant Shark Genome Sequencing Consortium"/>
            <person name="Venkatesh B."/>
            <person name="Lee A.P."/>
            <person name="Ravi V."/>
            <person name="Maurya A.K."/>
            <person name="Lian M.M."/>
            <person name="Swann J.B."/>
            <person name="Ohta Y."/>
            <person name="Flajnik M.F."/>
            <person name="Sutoh Y."/>
            <person name="Kasahara M."/>
            <person name="Hoon S."/>
            <person name="Gangu V."/>
            <person name="Roy S.W."/>
            <person name="Irimia M."/>
            <person name="Korzh V."/>
            <person name="Kondrychyn I."/>
            <person name="Lim Z.W."/>
            <person name="Tay B.H."/>
            <person name="Tohari S."/>
            <person name="Kong K.W."/>
            <person name="Ho S."/>
            <person name="Lorente-Galdos B."/>
            <person name="Quilez J."/>
            <person name="Marques-Bonet T."/>
            <person name="Raney B.J."/>
            <person name="Ingham P.W."/>
            <person name="Tay A."/>
            <person name="Hillier L.W."/>
            <person name="Minx P."/>
            <person name="Boehm T."/>
            <person name="Wilson R.K."/>
            <person name="Brenner S."/>
            <person name="Warren W.C."/>
        </authorList>
    </citation>
    <scope>NUCLEOTIDE SEQUENCE [LARGE SCALE GENOMIC DNA]</scope>
</reference>
<feature type="domain" description="Ig-like" evidence="4">
    <location>
        <begin position="1"/>
        <end position="41"/>
    </location>
</feature>
<dbReference type="PROSITE" id="PS50835">
    <property type="entry name" value="IG_LIKE"/>
    <property type="match status" value="2"/>
</dbReference>
<feature type="region of interest" description="Disordered" evidence="2">
    <location>
        <begin position="584"/>
        <end position="628"/>
    </location>
</feature>
<evidence type="ECO:0000313" key="6">
    <source>
        <dbReference type="Proteomes" id="UP000314986"/>
    </source>
</evidence>
<dbReference type="Proteomes" id="UP000314986">
    <property type="component" value="Unassembled WGS sequence"/>
</dbReference>
<evidence type="ECO:0000259" key="4">
    <source>
        <dbReference type="PROSITE" id="PS50835"/>
    </source>
</evidence>
<dbReference type="OMA" id="THENRAF"/>
<dbReference type="AlphaFoldDB" id="A0A4W3JMS8"/>
<dbReference type="SUPFAM" id="SSF48726">
    <property type="entry name" value="Immunoglobulin"/>
    <property type="match status" value="2"/>
</dbReference>
<feature type="compositionally biased region" description="Polar residues" evidence="2">
    <location>
        <begin position="213"/>
        <end position="228"/>
    </location>
</feature>
<dbReference type="GO" id="GO:0007156">
    <property type="term" value="P:homophilic cell adhesion via plasma membrane adhesion molecules"/>
    <property type="evidence" value="ECO:0007669"/>
    <property type="project" value="TreeGrafter"/>
</dbReference>
<evidence type="ECO:0000256" key="3">
    <source>
        <dbReference type="SAM" id="Phobius"/>
    </source>
</evidence>
<keyword evidence="3" id="KW-0812">Transmembrane</keyword>
<feature type="compositionally biased region" description="Basic and acidic residues" evidence="2">
    <location>
        <begin position="501"/>
        <end position="511"/>
    </location>
</feature>
<dbReference type="CDD" id="cd00096">
    <property type="entry name" value="Ig"/>
    <property type="match status" value="1"/>
</dbReference>
<dbReference type="SMART" id="SM00409">
    <property type="entry name" value="IG"/>
    <property type="match status" value="1"/>
</dbReference>
<protein>
    <recommendedName>
        <fullName evidence="4">Ig-like domain-containing protein</fullName>
    </recommendedName>
</protein>